<dbReference type="InterPro" id="IPR007492">
    <property type="entry name" value="LytTR_DNA-bd_dom"/>
</dbReference>
<protein>
    <submittedName>
        <fullName evidence="2">LytTR family transcriptional regulator</fullName>
    </submittedName>
</protein>
<dbReference type="EMBL" id="RZNY01000010">
    <property type="protein sequence ID" value="RUT46082.1"/>
    <property type="molecule type" value="Genomic_DNA"/>
</dbReference>
<proteinExistence type="predicted"/>
<name>A0A3S1DVA6_9BACL</name>
<dbReference type="AlphaFoldDB" id="A0A3S1DVA6"/>
<comment type="caution">
    <text evidence="2">The sequence shown here is derived from an EMBL/GenBank/DDBJ whole genome shotgun (WGS) entry which is preliminary data.</text>
</comment>
<dbReference type="PANTHER" id="PTHR37299:SF4">
    <property type="entry name" value="TRANSCRIPTIONAL REGULATOR"/>
    <property type="match status" value="1"/>
</dbReference>
<dbReference type="RefSeq" id="WP_127192534.1">
    <property type="nucleotide sequence ID" value="NZ_RZNY01000010.1"/>
</dbReference>
<dbReference type="InterPro" id="IPR046947">
    <property type="entry name" value="LytR-like"/>
</dbReference>
<evidence type="ECO:0000313" key="3">
    <source>
        <dbReference type="Proteomes" id="UP000279446"/>
    </source>
</evidence>
<dbReference type="PROSITE" id="PS50930">
    <property type="entry name" value="HTH_LYTTR"/>
    <property type="match status" value="1"/>
</dbReference>
<evidence type="ECO:0000313" key="2">
    <source>
        <dbReference type="EMBL" id="RUT46082.1"/>
    </source>
</evidence>
<feature type="domain" description="HTH LytTR-type" evidence="1">
    <location>
        <begin position="41"/>
        <end position="145"/>
    </location>
</feature>
<dbReference type="GO" id="GO:0000156">
    <property type="term" value="F:phosphorelay response regulator activity"/>
    <property type="evidence" value="ECO:0007669"/>
    <property type="project" value="InterPro"/>
</dbReference>
<evidence type="ECO:0000259" key="1">
    <source>
        <dbReference type="PROSITE" id="PS50930"/>
    </source>
</evidence>
<dbReference type="Pfam" id="PF04397">
    <property type="entry name" value="LytTR"/>
    <property type="match status" value="1"/>
</dbReference>
<dbReference type="GO" id="GO:0003677">
    <property type="term" value="F:DNA binding"/>
    <property type="evidence" value="ECO:0007669"/>
    <property type="project" value="InterPro"/>
</dbReference>
<gene>
    <name evidence="2" type="ORF">EJP82_13205</name>
</gene>
<sequence length="145" mass="17064">MKVSIEEISRDHEEEIIIRCHELNDDILKLLSKLEIKNTMILGYDDDNIHRIRIADVYYFEAVDNRVFIYCKDKVLESKHKLYELEEICEGMKFFRASKSSILNIKKILSVRPSISGRFEAKLDNGEIVVISRQYVPVLKKMLDL</sequence>
<keyword evidence="3" id="KW-1185">Reference proteome</keyword>
<accession>A0A3S1DVA6</accession>
<dbReference type="SMART" id="SM00850">
    <property type="entry name" value="LytTR"/>
    <property type="match status" value="1"/>
</dbReference>
<dbReference type="Proteomes" id="UP000279446">
    <property type="component" value="Unassembled WGS sequence"/>
</dbReference>
<dbReference type="Gene3D" id="2.40.50.1020">
    <property type="entry name" value="LytTr DNA-binding domain"/>
    <property type="match status" value="1"/>
</dbReference>
<reference evidence="2 3" key="1">
    <citation type="submission" date="2018-12" db="EMBL/GenBank/DDBJ databases">
        <authorList>
            <person name="Sun L."/>
            <person name="Chen Z."/>
        </authorList>
    </citation>
    <scope>NUCLEOTIDE SEQUENCE [LARGE SCALE GENOMIC DNA]</scope>
    <source>
        <strain evidence="2 3">DSM 15890</strain>
    </source>
</reference>
<organism evidence="2 3">
    <name type="scientific">Paenibacillus anaericanus</name>
    <dbReference type="NCBI Taxonomy" id="170367"/>
    <lineage>
        <taxon>Bacteria</taxon>
        <taxon>Bacillati</taxon>
        <taxon>Bacillota</taxon>
        <taxon>Bacilli</taxon>
        <taxon>Bacillales</taxon>
        <taxon>Paenibacillaceae</taxon>
        <taxon>Paenibacillus</taxon>
    </lineage>
</organism>
<dbReference type="OrthoDB" id="9808614at2"/>
<dbReference type="PANTHER" id="PTHR37299">
    <property type="entry name" value="TRANSCRIPTIONAL REGULATOR-RELATED"/>
    <property type="match status" value="1"/>
</dbReference>